<dbReference type="PROSITE" id="PS01174">
    <property type="entry name" value="LIPASE_GDXG_SER"/>
    <property type="match status" value="1"/>
</dbReference>
<keyword evidence="6" id="KW-1185">Reference proteome</keyword>
<accession>A0ABV9EA24</accession>
<dbReference type="InterPro" id="IPR033140">
    <property type="entry name" value="Lipase_GDXG_put_SER_AS"/>
</dbReference>
<comment type="caution">
    <text evidence="5">The sequence shown here is derived from an EMBL/GenBank/DDBJ whole genome shotgun (WGS) entry which is preliminary data.</text>
</comment>
<evidence type="ECO:0000313" key="5">
    <source>
        <dbReference type="EMBL" id="MFC4585260.1"/>
    </source>
</evidence>
<dbReference type="Proteomes" id="UP001595891">
    <property type="component" value="Unassembled WGS sequence"/>
</dbReference>
<dbReference type="Pfam" id="PF07859">
    <property type="entry name" value="Abhydrolase_3"/>
    <property type="match status" value="1"/>
</dbReference>
<evidence type="ECO:0000256" key="1">
    <source>
        <dbReference type="ARBA" id="ARBA00010515"/>
    </source>
</evidence>
<proteinExistence type="inferred from homology"/>
<organism evidence="5 6">
    <name type="scientific">Sphaerisporangium corydalis</name>
    <dbReference type="NCBI Taxonomy" id="1441875"/>
    <lineage>
        <taxon>Bacteria</taxon>
        <taxon>Bacillati</taxon>
        <taxon>Actinomycetota</taxon>
        <taxon>Actinomycetes</taxon>
        <taxon>Streptosporangiales</taxon>
        <taxon>Streptosporangiaceae</taxon>
        <taxon>Sphaerisporangium</taxon>
    </lineage>
</organism>
<reference evidence="6" key="1">
    <citation type="journal article" date="2019" name="Int. J. Syst. Evol. Microbiol.">
        <title>The Global Catalogue of Microorganisms (GCM) 10K type strain sequencing project: providing services to taxonomists for standard genome sequencing and annotation.</title>
        <authorList>
            <consortium name="The Broad Institute Genomics Platform"/>
            <consortium name="The Broad Institute Genome Sequencing Center for Infectious Disease"/>
            <person name="Wu L."/>
            <person name="Ma J."/>
        </authorList>
    </citation>
    <scope>NUCLEOTIDE SEQUENCE [LARGE SCALE GENOMIC DNA]</scope>
    <source>
        <strain evidence="6">CCUG 49560</strain>
    </source>
</reference>
<evidence type="ECO:0000256" key="3">
    <source>
        <dbReference type="PROSITE-ProRule" id="PRU10038"/>
    </source>
</evidence>
<name>A0ABV9EA24_9ACTN</name>
<dbReference type="PROSITE" id="PS01173">
    <property type="entry name" value="LIPASE_GDXG_HIS"/>
    <property type="match status" value="1"/>
</dbReference>
<dbReference type="PANTHER" id="PTHR48081:SF30">
    <property type="entry name" value="ACETYL-HYDROLASE LIPR-RELATED"/>
    <property type="match status" value="1"/>
</dbReference>
<evidence type="ECO:0000256" key="2">
    <source>
        <dbReference type="ARBA" id="ARBA00022801"/>
    </source>
</evidence>
<evidence type="ECO:0000259" key="4">
    <source>
        <dbReference type="Pfam" id="PF07859"/>
    </source>
</evidence>
<evidence type="ECO:0000313" key="6">
    <source>
        <dbReference type="Proteomes" id="UP001595891"/>
    </source>
</evidence>
<dbReference type="Gene3D" id="3.40.50.1820">
    <property type="entry name" value="alpha/beta hydrolase"/>
    <property type="match status" value="1"/>
</dbReference>
<keyword evidence="2 5" id="KW-0378">Hydrolase</keyword>
<dbReference type="InterPro" id="IPR050300">
    <property type="entry name" value="GDXG_lipolytic_enzyme"/>
</dbReference>
<protein>
    <submittedName>
        <fullName evidence="5">Alpha/beta hydrolase</fullName>
    </submittedName>
</protein>
<dbReference type="SUPFAM" id="SSF53474">
    <property type="entry name" value="alpha/beta-Hydrolases"/>
    <property type="match status" value="1"/>
</dbReference>
<comment type="similarity">
    <text evidence="1">Belongs to the 'GDXG' lipolytic enzyme family.</text>
</comment>
<dbReference type="InterPro" id="IPR002168">
    <property type="entry name" value="Lipase_GDXG_HIS_AS"/>
</dbReference>
<dbReference type="InterPro" id="IPR029058">
    <property type="entry name" value="AB_hydrolase_fold"/>
</dbReference>
<dbReference type="GO" id="GO:0016787">
    <property type="term" value="F:hydrolase activity"/>
    <property type="evidence" value="ECO:0007669"/>
    <property type="project" value="UniProtKB-KW"/>
</dbReference>
<dbReference type="InterPro" id="IPR013094">
    <property type="entry name" value="AB_hydrolase_3"/>
</dbReference>
<feature type="domain" description="Alpha/beta hydrolase fold-3" evidence="4">
    <location>
        <begin position="59"/>
        <end position="260"/>
    </location>
</feature>
<feature type="active site" evidence="3">
    <location>
        <position position="133"/>
    </location>
</feature>
<dbReference type="PANTHER" id="PTHR48081">
    <property type="entry name" value="AB HYDROLASE SUPERFAMILY PROTEIN C4A8.06C"/>
    <property type="match status" value="1"/>
</dbReference>
<dbReference type="EMBL" id="JBHSFN010000002">
    <property type="protein sequence ID" value="MFC4585260.1"/>
    <property type="molecule type" value="Genomic_DNA"/>
</dbReference>
<sequence length="294" mass="30735">MQSVAEQRAQFSTMLTRPLPDDVELSATTLGGRPALELRIEAPGTAGTEGATRGGEDVLLYFHGGGFVVGSPRATAHLTVALLRHLDGRAISLDYRLAPEEPFPAAPDDCLAAYLELLESGVDPRRVVIAGDSAGAGLAVVTLLRARDAGSPMPAAAVLFSPWADLTLGGASMRSKVGIDPIFTPTAFEWYSDQYLPDGDRSAPEASPVFADLAGLPPLLIQVGSSELLLDDAVRLAGRAGADEVAVTLEIAPREPHVFQHNDSAEATAALERAGRFLASRLPGDGAPTEAHQA</sequence>
<dbReference type="RefSeq" id="WP_262846617.1">
    <property type="nucleotide sequence ID" value="NZ_JANZYP010000049.1"/>
</dbReference>
<gene>
    <name evidence="5" type="ORF">ACFO8L_04210</name>
</gene>